<dbReference type="AlphaFoldDB" id="A0A9N8H867"/>
<gene>
    <name evidence="12" type="ORF">SEMRO_150_G068990.1</name>
</gene>
<reference evidence="12" key="1">
    <citation type="submission" date="2020-06" db="EMBL/GenBank/DDBJ databases">
        <authorList>
            <consortium name="Plant Systems Biology data submission"/>
        </authorList>
    </citation>
    <scope>NUCLEOTIDE SEQUENCE</scope>
    <source>
        <strain evidence="12">D6</strain>
    </source>
</reference>
<feature type="compositionally biased region" description="Low complexity" evidence="9">
    <location>
        <begin position="352"/>
        <end position="367"/>
    </location>
</feature>
<evidence type="ECO:0000313" key="12">
    <source>
        <dbReference type="EMBL" id="CAB9502930.1"/>
    </source>
</evidence>
<feature type="transmembrane region" description="Helical" evidence="10">
    <location>
        <begin position="546"/>
        <end position="563"/>
    </location>
</feature>
<feature type="compositionally biased region" description="Basic and acidic residues" evidence="9">
    <location>
        <begin position="8"/>
        <end position="18"/>
    </location>
</feature>
<feature type="transmembrane region" description="Helical" evidence="10">
    <location>
        <begin position="663"/>
        <end position="687"/>
    </location>
</feature>
<protein>
    <submittedName>
        <fullName evidence="12">Probable Na(+)/H(+) antiporter nhx</fullName>
    </submittedName>
</protein>
<feature type="transmembrane region" description="Helical" evidence="10">
    <location>
        <begin position="699"/>
        <end position="719"/>
    </location>
</feature>
<evidence type="ECO:0000259" key="11">
    <source>
        <dbReference type="Pfam" id="PF00999"/>
    </source>
</evidence>
<dbReference type="GO" id="GO:0005886">
    <property type="term" value="C:plasma membrane"/>
    <property type="evidence" value="ECO:0007669"/>
    <property type="project" value="TreeGrafter"/>
</dbReference>
<evidence type="ECO:0000256" key="9">
    <source>
        <dbReference type="SAM" id="MobiDB-lite"/>
    </source>
</evidence>
<keyword evidence="4 10" id="KW-1133">Transmembrane helix</keyword>
<dbReference type="GO" id="GO:0015386">
    <property type="term" value="F:potassium:proton antiporter activity"/>
    <property type="evidence" value="ECO:0007669"/>
    <property type="project" value="TreeGrafter"/>
</dbReference>
<dbReference type="InterPro" id="IPR018422">
    <property type="entry name" value="Cation/H_exchanger_CPA1"/>
</dbReference>
<keyword evidence="8" id="KW-0739">Sodium transport</keyword>
<feature type="compositionally biased region" description="Low complexity" evidence="9">
    <location>
        <begin position="174"/>
        <end position="188"/>
    </location>
</feature>
<feature type="domain" description="Cation/H+ exchanger transmembrane" evidence="11">
    <location>
        <begin position="552"/>
        <end position="811"/>
    </location>
</feature>
<organism evidence="12 13">
    <name type="scientific">Seminavis robusta</name>
    <dbReference type="NCBI Taxonomy" id="568900"/>
    <lineage>
        <taxon>Eukaryota</taxon>
        <taxon>Sar</taxon>
        <taxon>Stramenopiles</taxon>
        <taxon>Ochrophyta</taxon>
        <taxon>Bacillariophyta</taxon>
        <taxon>Bacillariophyceae</taxon>
        <taxon>Bacillariophycidae</taxon>
        <taxon>Naviculales</taxon>
        <taxon>Naviculaceae</taxon>
        <taxon>Seminavis</taxon>
    </lineage>
</organism>
<dbReference type="GO" id="GO:0098719">
    <property type="term" value="P:sodium ion import across plasma membrane"/>
    <property type="evidence" value="ECO:0007669"/>
    <property type="project" value="TreeGrafter"/>
</dbReference>
<feature type="region of interest" description="Disordered" evidence="9">
    <location>
        <begin position="342"/>
        <end position="449"/>
    </location>
</feature>
<comment type="caution">
    <text evidence="12">The sequence shown here is derived from an EMBL/GenBank/DDBJ whole genome shotgun (WGS) entry which is preliminary data.</text>
</comment>
<dbReference type="Gene3D" id="6.10.140.1330">
    <property type="match status" value="1"/>
</dbReference>
<proteinExistence type="predicted"/>
<evidence type="ECO:0000256" key="7">
    <source>
        <dbReference type="ARBA" id="ARBA00023136"/>
    </source>
</evidence>
<feature type="region of interest" description="Disordered" evidence="9">
    <location>
        <begin position="1046"/>
        <end position="1095"/>
    </location>
</feature>
<feature type="domain" description="Cation/H+ exchanger transmembrane" evidence="11">
    <location>
        <begin position="876"/>
        <end position="1015"/>
    </location>
</feature>
<dbReference type="InterPro" id="IPR006153">
    <property type="entry name" value="Cation/H_exchanger_TM"/>
</dbReference>
<dbReference type="OrthoDB" id="196264at2759"/>
<dbReference type="EMBL" id="CAICTM010000149">
    <property type="protein sequence ID" value="CAB9502930.1"/>
    <property type="molecule type" value="Genomic_DNA"/>
</dbReference>
<sequence>MMFPSSSTKEDNLSHAEDVVLSPLSSTASEDTFETNSILGSPPQDKIPLEKALEDNDEAHVPVVIVPLPSTPQHIHPDTPSTNNPSMSEKATAFFLSLSSAKRSVVIIMIPLIVAVTLRLVSSRGLQMPLPQVNRVIEIDVNAPPVNLPQGQTISSLPEHHHLTKKMLAEQDSSSKYSNNNNSPYSSSRKASESLLLREQQDAIPLVVDRGEKIPIGVGIQKLSAAEALLCRDSVINYVINATNGKDECTGLQKAFDETCSQEDDDQQEAAHEEPKRQRKLRRQQLMGANEVVESLEYLLQQTVQGVHWVLSYIVPTITPKRPTFKAHDAVYRVFRQKFVTRQHHHHSKNQTTIIRRNNHTTTTTTIRDNKTQIQNQRRRRVEETTLRETAPRDESEEEDDNKNVQDDDDLTNKNTTAAAAAEDEETEEEEHVKVKTPHTSLHLPTGHVHVSSKTLEKTLLLEREGQVLKEVIKAVNATHNNMTKPNAREDAAASAKAVDETNKLVSAVLNDPTSVEARACCASILNVYHENCNVDAEEEISDKRLFIVVLIMAFCGMVKSLIRHFKIRWLPEAAGCILVGVASGYAASYFPHQDFSFDGNWFLRILVPPIVFEAALSIDKKSFNRHLVPIIIYSTVGTVTATFLTASMVYNGTLWLGRFCETIPYIESLIFGALISSIDPIAVLSVLSNMGMTDTDTLYVLVFGESLLNDGVAIVLFHTLVQFLDSNVIIDQDAIVNAIIHFFVVAMGSILVGVGSGIMCTLYFWAFHGCQTPLVEVLMFLCWALLPYYVCDGIGWSGVVTSVTVGFVLDMYVIGLGDDKDDISEHSHGSPFPIHEPIPEERKTWDRSKVRPLFSVEGHLSAVARTHIHFVTEIVATMMETAIFAYLGLFLFSHRYHWNGFHVMVSILACCVSRAIMIPILSAFANWITSMQKYQNRCRGIHKNSPATGVIVDRKMQMVLWFAGLRGAMSFALVEHIPLFDAVTGEGTRVKAELKAMTSASIMFTVFVLGGSTNYFMDYVGLSPNSKMGRNTAPTNMEMISLTAAARGSRPGDSTRNGTHTTNRGGDVSLDGSNKASRTMRPRLRVKGSEDTDR</sequence>
<evidence type="ECO:0000256" key="5">
    <source>
        <dbReference type="ARBA" id="ARBA00023053"/>
    </source>
</evidence>
<dbReference type="GO" id="GO:0015385">
    <property type="term" value="F:sodium:proton antiporter activity"/>
    <property type="evidence" value="ECO:0007669"/>
    <property type="project" value="InterPro"/>
</dbReference>
<evidence type="ECO:0000256" key="6">
    <source>
        <dbReference type="ARBA" id="ARBA00023065"/>
    </source>
</evidence>
<dbReference type="PRINTS" id="PR01084">
    <property type="entry name" value="NAHEXCHNGR"/>
</dbReference>
<keyword evidence="7 10" id="KW-0472">Membrane</keyword>
<feature type="transmembrane region" description="Helical" evidence="10">
    <location>
        <begin position="631"/>
        <end position="651"/>
    </location>
</feature>
<accession>A0A9N8H867</accession>
<feature type="transmembrane region" description="Helical" evidence="10">
    <location>
        <begin position="1001"/>
        <end position="1021"/>
    </location>
</feature>
<keyword evidence="5" id="KW-0915">Sodium</keyword>
<feature type="compositionally biased region" description="Basic and acidic residues" evidence="9">
    <location>
        <begin position="381"/>
        <end position="394"/>
    </location>
</feature>
<feature type="transmembrane region" description="Helical" evidence="10">
    <location>
        <begin position="570"/>
        <end position="590"/>
    </location>
</feature>
<evidence type="ECO:0000256" key="2">
    <source>
        <dbReference type="ARBA" id="ARBA00022448"/>
    </source>
</evidence>
<feature type="region of interest" description="Disordered" evidence="9">
    <location>
        <begin position="168"/>
        <end position="194"/>
    </location>
</feature>
<feature type="transmembrane region" description="Helical" evidence="10">
    <location>
        <begin position="960"/>
        <end position="981"/>
    </location>
</feature>
<evidence type="ECO:0000256" key="4">
    <source>
        <dbReference type="ARBA" id="ARBA00022989"/>
    </source>
</evidence>
<evidence type="ECO:0000256" key="8">
    <source>
        <dbReference type="ARBA" id="ARBA00023201"/>
    </source>
</evidence>
<evidence type="ECO:0000256" key="1">
    <source>
        <dbReference type="ARBA" id="ARBA00004141"/>
    </source>
</evidence>
<feature type="transmembrane region" description="Helical" evidence="10">
    <location>
        <begin position="739"/>
        <end position="767"/>
    </location>
</feature>
<keyword evidence="3 10" id="KW-0812">Transmembrane</keyword>
<comment type="subcellular location">
    <subcellularLocation>
        <location evidence="1">Membrane</location>
        <topology evidence="1">Multi-pass membrane protein</topology>
    </subcellularLocation>
</comment>
<evidence type="ECO:0000313" key="13">
    <source>
        <dbReference type="Proteomes" id="UP001153069"/>
    </source>
</evidence>
<feature type="transmembrane region" description="Helical" evidence="10">
    <location>
        <begin position="871"/>
        <end position="893"/>
    </location>
</feature>
<dbReference type="InterPro" id="IPR004709">
    <property type="entry name" value="NaH_exchanger"/>
</dbReference>
<keyword evidence="2" id="KW-0813">Transport</keyword>
<feature type="region of interest" description="Disordered" evidence="9">
    <location>
        <begin position="1"/>
        <end position="47"/>
    </location>
</feature>
<dbReference type="Proteomes" id="UP001153069">
    <property type="component" value="Unassembled WGS sequence"/>
</dbReference>
<feature type="transmembrane region" description="Helical" evidence="10">
    <location>
        <begin position="905"/>
        <end position="930"/>
    </location>
</feature>
<dbReference type="PANTHER" id="PTHR10110">
    <property type="entry name" value="SODIUM/HYDROGEN EXCHANGER"/>
    <property type="match status" value="1"/>
</dbReference>
<feature type="transmembrane region" description="Helical" evidence="10">
    <location>
        <begin position="797"/>
        <end position="815"/>
    </location>
</feature>
<feature type="transmembrane region" description="Helical" evidence="10">
    <location>
        <begin position="774"/>
        <end position="791"/>
    </location>
</feature>
<evidence type="ECO:0000256" key="3">
    <source>
        <dbReference type="ARBA" id="ARBA00022692"/>
    </source>
</evidence>
<name>A0A9N8H867_9STRA</name>
<keyword evidence="6" id="KW-0406">Ion transport</keyword>
<dbReference type="Pfam" id="PF00999">
    <property type="entry name" value="Na_H_Exchanger"/>
    <property type="match status" value="2"/>
</dbReference>
<feature type="compositionally biased region" description="Low complexity" evidence="9">
    <location>
        <begin position="1056"/>
        <end position="1067"/>
    </location>
</feature>
<feature type="transmembrane region" description="Helical" evidence="10">
    <location>
        <begin position="602"/>
        <end position="619"/>
    </location>
</feature>
<dbReference type="GO" id="GO:0051453">
    <property type="term" value="P:regulation of intracellular pH"/>
    <property type="evidence" value="ECO:0007669"/>
    <property type="project" value="TreeGrafter"/>
</dbReference>
<evidence type="ECO:0000256" key="10">
    <source>
        <dbReference type="SAM" id="Phobius"/>
    </source>
</evidence>
<keyword evidence="13" id="KW-1185">Reference proteome</keyword>
<feature type="compositionally biased region" description="Polar residues" evidence="9">
    <location>
        <begin position="23"/>
        <end position="39"/>
    </location>
</feature>
<dbReference type="PANTHER" id="PTHR10110:SF187">
    <property type="entry name" value="SODIUM_HYDROGEN EXCHANGER"/>
    <property type="match status" value="1"/>
</dbReference>